<accession>A0A7W1WZ28</accession>
<name>A0A7W1WZ28_9GAMM</name>
<comment type="caution">
    <text evidence="1">The sequence shown here is derived from an EMBL/GenBank/DDBJ whole genome shotgun (WGS) entry which is preliminary data.</text>
</comment>
<dbReference type="EMBL" id="JACEMT010000050">
    <property type="protein sequence ID" value="MBA4502855.1"/>
    <property type="molecule type" value="Genomic_DNA"/>
</dbReference>
<evidence type="ECO:0000313" key="2">
    <source>
        <dbReference type="Proteomes" id="UP000538931"/>
    </source>
</evidence>
<organism evidence="1 2">
    <name type="scientific">Marinobacterium marinum</name>
    <dbReference type="NCBI Taxonomy" id="2756129"/>
    <lineage>
        <taxon>Bacteria</taxon>
        <taxon>Pseudomonadati</taxon>
        <taxon>Pseudomonadota</taxon>
        <taxon>Gammaproteobacteria</taxon>
        <taxon>Oceanospirillales</taxon>
        <taxon>Oceanospirillaceae</taxon>
        <taxon>Marinobacterium</taxon>
    </lineage>
</organism>
<reference evidence="1 2" key="1">
    <citation type="submission" date="2020-07" db="EMBL/GenBank/DDBJ databases">
        <title>Bacterium isolated from marien macroalgae.</title>
        <authorList>
            <person name="Zhu K."/>
            <person name="Lu D."/>
            <person name="Du Z."/>
        </authorList>
    </citation>
    <scope>NUCLEOTIDE SEQUENCE [LARGE SCALE GENOMIC DNA]</scope>
    <source>
        <strain evidence="1 2">3-1745</strain>
    </source>
</reference>
<evidence type="ECO:0000313" key="1">
    <source>
        <dbReference type="EMBL" id="MBA4502855.1"/>
    </source>
</evidence>
<keyword evidence="2" id="KW-1185">Reference proteome</keyword>
<dbReference type="AlphaFoldDB" id="A0A7W1WZ28"/>
<sequence>MAEFLVVFLISLLFIGGLVVALAYGRAPTWRPDRRKVLALMQQVQVGEARRDAWEMFVGLPVLHDPELEQIRRRCVAIHEGDETHPPAGEGLEPYLYDRAARARLLEVEKDLELLIRKEPFFRRF</sequence>
<proteinExistence type="predicted"/>
<dbReference type="Proteomes" id="UP000538931">
    <property type="component" value="Unassembled WGS sequence"/>
</dbReference>
<dbReference type="RefSeq" id="WP_181740036.1">
    <property type="nucleotide sequence ID" value="NZ_JACEMT010000050.1"/>
</dbReference>
<gene>
    <name evidence="1" type="ORF">H1S06_10825</name>
</gene>
<protein>
    <submittedName>
        <fullName evidence="1">Uncharacterized protein</fullName>
    </submittedName>
</protein>